<organism evidence="4 5">
    <name type="scientific">Gigaspora rosea</name>
    <dbReference type="NCBI Taxonomy" id="44941"/>
    <lineage>
        <taxon>Eukaryota</taxon>
        <taxon>Fungi</taxon>
        <taxon>Fungi incertae sedis</taxon>
        <taxon>Mucoromycota</taxon>
        <taxon>Glomeromycotina</taxon>
        <taxon>Glomeromycetes</taxon>
        <taxon>Diversisporales</taxon>
        <taxon>Gigasporaceae</taxon>
        <taxon>Gigaspora</taxon>
    </lineage>
</organism>
<keyword evidence="2" id="KW-0677">Repeat</keyword>
<accession>A0A397UUJ8</accession>
<evidence type="ECO:0000256" key="2">
    <source>
        <dbReference type="ARBA" id="ARBA00022737"/>
    </source>
</evidence>
<comment type="caution">
    <text evidence="4">The sequence shown here is derived from an EMBL/GenBank/DDBJ whole genome shotgun (WGS) entry which is preliminary data.</text>
</comment>
<gene>
    <name evidence="4" type="ORF">C2G38_2041490</name>
</gene>
<reference evidence="4 5" key="1">
    <citation type="submission" date="2018-06" db="EMBL/GenBank/DDBJ databases">
        <title>Comparative genomics reveals the genomic features of Rhizophagus irregularis, R. cerebriforme, R. diaphanum and Gigaspora rosea, and their symbiotic lifestyle signature.</title>
        <authorList>
            <person name="Morin E."/>
            <person name="San Clemente H."/>
            <person name="Chen E.C.H."/>
            <person name="De La Providencia I."/>
            <person name="Hainaut M."/>
            <person name="Kuo A."/>
            <person name="Kohler A."/>
            <person name="Murat C."/>
            <person name="Tang N."/>
            <person name="Roy S."/>
            <person name="Loubradou J."/>
            <person name="Henrissat B."/>
            <person name="Grigoriev I.V."/>
            <person name="Corradi N."/>
            <person name="Roux C."/>
            <person name="Martin F.M."/>
        </authorList>
    </citation>
    <scope>NUCLEOTIDE SEQUENCE [LARGE SCALE GENOMIC DNA]</scope>
    <source>
        <strain evidence="4 5">DAOM 194757</strain>
    </source>
</reference>
<name>A0A397UUJ8_9GLOM</name>
<evidence type="ECO:0000256" key="3">
    <source>
        <dbReference type="SAM" id="MobiDB-lite"/>
    </source>
</evidence>
<dbReference type="Proteomes" id="UP000266673">
    <property type="component" value="Unassembled WGS sequence"/>
</dbReference>
<dbReference type="Gene3D" id="2.130.10.10">
    <property type="entry name" value="YVTN repeat-like/Quinoprotein amine dehydrogenase"/>
    <property type="match status" value="1"/>
</dbReference>
<keyword evidence="5" id="KW-1185">Reference proteome</keyword>
<protein>
    <submittedName>
        <fullName evidence="4">WD40-repeat-containing domain protein</fullName>
    </submittedName>
</protein>
<evidence type="ECO:0000256" key="1">
    <source>
        <dbReference type="ARBA" id="ARBA00022574"/>
    </source>
</evidence>
<dbReference type="AlphaFoldDB" id="A0A397UUJ8"/>
<dbReference type="PANTHER" id="PTHR44472">
    <property type="entry name" value="DDB1- AND CUL4-ASSOCIATED FACTOR 4-RELATED"/>
    <property type="match status" value="1"/>
</dbReference>
<dbReference type="PANTHER" id="PTHR44472:SF1">
    <property type="entry name" value="DDB1 AND CUL4 ASSOCIATED FACTOR 4"/>
    <property type="match status" value="1"/>
</dbReference>
<dbReference type="STRING" id="44941.A0A397UUJ8"/>
<dbReference type="InterPro" id="IPR036322">
    <property type="entry name" value="WD40_repeat_dom_sf"/>
</dbReference>
<dbReference type="InterPro" id="IPR015943">
    <property type="entry name" value="WD40/YVTN_repeat-like_dom_sf"/>
</dbReference>
<dbReference type="OrthoDB" id="128867at2759"/>
<dbReference type="InterPro" id="IPR052254">
    <property type="entry name" value="CUL4-DDB1_E3_ligase_receptor"/>
</dbReference>
<proteinExistence type="predicted"/>
<dbReference type="SUPFAM" id="SSF50978">
    <property type="entry name" value="WD40 repeat-like"/>
    <property type="match status" value="1"/>
</dbReference>
<feature type="compositionally biased region" description="Basic residues" evidence="3">
    <location>
        <begin position="9"/>
        <end position="23"/>
    </location>
</feature>
<dbReference type="GO" id="GO:0080008">
    <property type="term" value="C:Cul4-RING E3 ubiquitin ligase complex"/>
    <property type="evidence" value="ECO:0007669"/>
    <property type="project" value="TreeGrafter"/>
</dbReference>
<feature type="region of interest" description="Disordered" evidence="3">
    <location>
        <begin position="1"/>
        <end position="37"/>
    </location>
</feature>
<evidence type="ECO:0000313" key="4">
    <source>
        <dbReference type="EMBL" id="RIB12857.1"/>
    </source>
</evidence>
<evidence type="ECO:0000313" key="5">
    <source>
        <dbReference type="Proteomes" id="UP000266673"/>
    </source>
</evidence>
<dbReference type="EMBL" id="QKWP01000984">
    <property type="protein sequence ID" value="RIB12857.1"/>
    <property type="molecule type" value="Genomic_DNA"/>
</dbReference>
<dbReference type="Pfam" id="PF23761">
    <property type="entry name" value="Beta-prop_DCAF4"/>
    <property type="match status" value="1"/>
</dbReference>
<keyword evidence="1" id="KW-0853">WD repeat</keyword>
<sequence length="474" mass="53906">MPQRNHQPPYKKQKRSNRRKKFKKSSDPTDDDSMEIPGFYYDQERDRYFKITPGHHFCSTNASGVEVKKQPERNVSTSTKPRIPTCNSLLNDRELNPFKTIHRLHSNSNFAREWREIFVKSLRYVGTIQQTIPFSLSHRITNFQIHPTSNELYFGNTDGMVGLLKFQASSKACSEIFSKPFAYCNSEITSIRIIGESLIIYTSLGNHLCSGILRIEHLPEVTDFDMVHEASACNYQTRSTVWTSTSSQVDEWIALGATKYVSVLSNYSVPGARFTNFKTNSDVFALDNDRYLPSAIFAGCRDGRLLLFDVRSSPKKTSPHGDGPMIKQSSPICNLKQVSGWYVLSDGMDGSLSLWDIRNQRRNQNTEESTLPVLKYYGHVNSTNRQTGFAVNSCNSIVAIAGQDNFVRFFSINTGNVVRMPIGPFEDTVSAIQFSERDEQPSYEFLPDGDNEHYIKGEGIWISIGKELQWWSVP</sequence>